<feature type="repeat" description="Solcar" evidence="6">
    <location>
        <begin position="39"/>
        <end position="131"/>
    </location>
</feature>
<evidence type="ECO:0000313" key="8">
    <source>
        <dbReference type="EMBL" id="CAG1852550.1"/>
    </source>
</evidence>
<dbReference type="SUPFAM" id="SSF103506">
    <property type="entry name" value="Mitochondrial carrier"/>
    <property type="match status" value="1"/>
</dbReference>
<evidence type="ECO:0000256" key="1">
    <source>
        <dbReference type="ARBA" id="ARBA00004141"/>
    </source>
</evidence>
<gene>
    <name evidence="8" type="ORF">GSMUA_307760.1</name>
</gene>
<evidence type="ECO:0000313" key="9">
    <source>
        <dbReference type="EnsemblPlants" id="Ma10_p05830.1"/>
    </source>
</evidence>
<name>A0A804KT18_MUSAM</name>
<evidence type="ECO:0000256" key="4">
    <source>
        <dbReference type="ARBA" id="ARBA00022737"/>
    </source>
</evidence>
<keyword evidence="5 6" id="KW-0472">Membrane</keyword>
<dbReference type="GO" id="GO:0016020">
    <property type="term" value="C:membrane"/>
    <property type="evidence" value="ECO:0007669"/>
    <property type="project" value="UniProtKB-SubCell"/>
</dbReference>
<dbReference type="AlphaFoldDB" id="A0A804KT18"/>
<dbReference type="EMBL" id="HG996476">
    <property type="protein sequence ID" value="CAG1852550.1"/>
    <property type="molecule type" value="Genomic_DNA"/>
</dbReference>
<keyword evidence="10" id="KW-1185">Reference proteome</keyword>
<evidence type="ECO:0000313" key="10">
    <source>
        <dbReference type="Proteomes" id="UP000012960"/>
    </source>
</evidence>
<dbReference type="InterPro" id="IPR002067">
    <property type="entry name" value="MCP"/>
</dbReference>
<comment type="similarity">
    <text evidence="7">Belongs to the mitochondrial carrier (TC 2.A.29) family.</text>
</comment>
<keyword evidence="2 7" id="KW-0813">Transport</keyword>
<dbReference type="Proteomes" id="UP000012960">
    <property type="component" value="Unplaced"/>
</dbReference>
<dbReference type="InterPro" id="IPR018108">
    <property type="entry name" value="MCP_transmembrane"/>
</dbReference>
<proteinExistence type="inferred from homology"/>
<evidence type="ECO:0000256" key="3">
    <source>
        <dbReference type="ARBA" id="ARBA00022692"/>
    </source>
</evidence>
<keyword evidence="3 6" id="KW-0812">Transmembrane</keyword>
<organism evidence="9 10">
    <name type="scientific">Musa acuminata subsp. malaccensis</name>
    <name type="common">Wild banana</name>
    <name type="synonym">Musa malaccensis</name>
    <dbReference type="NCBI Taxonomy" id="214687"/>
    <lineage>
        <taxon>Eukaryota</taxon>
        <taxon>Viridiplantae</taxon>
        <taxon>Streptophyta</taxon>
        <taxon>Embryophyta</taxon>
        <taxon>Tracheophyta</taxon>
        <taxon>Spermatophyta</taxon>
        <taxon>Magnoliopsida</taxon>
        <taxon>Liliopsida</taxon>
        <taxon>Zingiberales</taxon>
        <taxon>Musaceae</taxon>
        <taxon>Musa</taxon>
    </lineage>
</organism>
<evidence type="ECO:0000256" key="2">
    <source>
        <dbReference type="ARBA" id="ARBA00022448"/>
    </source>
</evidence>
<dbReference type="Gramene" id="Ma10_t05830.1">
    <property type="protein sequence ID" value="Ma10_p05830.1"/>
    <property type="gene ID" value="Ma10_g05830"/>
</dbReference>
<keyword evidence="4" id="KW-0677">Repeat</keyword>
<dbReference type="GO" id="GO:0015711">
    <property type="term" value="P:organic anion transport"/>
    <property type="evidence" value="ECO:0007669"/>
    <property type="project" value="UniProtKB-ARBA"/>
</dbReference>
<evidence type="ECO:0000256" key="7">
    <source>
        <dbReference type="RuleBase" id="RU000488"/>
    </source>
</evidence>
<reference evidence="8" key="1">
    <citation type="submission" date="2021-03" db="EMBL/GenBank/DDBJ databases">
        <authorList>
            <consortium name="Genoscope - CEA"/>
            <person name="William W."/>
        </authorList>
    </citation>
    <scope>NUCLEOTIDE SEQUENCE</scope>
    <source>
        <strain evidence="8">Doubled-haploid Pahang</strain>
    </source>
</reference>
<reference evidence="9" key="2">
    <citation type="submission" date="2021-05" db="UniProtKB">
        <authorList>
            <consortium name="EnsemblPlants"/>
        </authorList>
    </citation>
    <scope>IDENTIFICATION</scope>
    <source>
        <strain evidence="9">subsp. malaccensis</strain>
    </source>
</reference>
<evidence type="ECO:0000256" key="5">
    <source>
        <dbReference type="ARBA" id="ARBA00023136"/>
    </source>
</evidence>
<dbReference type="GO" id="GO:0015748">
    <property type="term" value="P:organophosphate ester transport"/>
    <property type="evidence" value="ECO:0007669"/>
    <property type="project" value="UniProtKB-ARBA"/>
</dbReference>
<dbReference type="PRINTS" id="PR00926">
    <property type="entry name" value="MITOCARRIER"/>
</dbReference>
<evidence type="ECO:0000256" key="6">
    <source>
        <dbReference type="PROSITE-ProRule" id="PRU00282"/>
    </source>
</evidence>
<dbReference type="PANTHER" id="PTHR24089">
    <property type="entry name" value="SOLUTE CARRIER FAMILY 25"/>
    <property type="match status" value="1"/>
</dbReference>
<dbReference type="PROSITE" id="PS50920">
    <property type="entry name" value="SOLCAR"/>
    <property type="match status" value="1"/>
</dbReference>
<sequence length="151" mass="16108">MQTEAPVGVVLDGGGLMALSCGHDGGVGAHRQLQHQPQIGTVAHLIAGGVAAAVSKTCTAPLAPLTILFQVTRCYYSSSLATEKSKPLALASRIVYEEGFSAFWKGNLVTIAPRLPYSSISFYAYEWYKNVLQLIPGLDKHRECVGADVCL</sequence>
<dbReference type="OMA" id="HRECVGA"/>
<dbReference type="Gene3D" id="1.50.40.10">
    <property type="entry name" value="Mitochondrial carrier domain"/>
    <property type="match status" value="1"/>
</dbReference>
<dbReference type="InterPro" id="IPR023395">
    <property type="entry name" value="MCP_dom_sf"/>
</dbReference>
<dbReference type="GO" id="GO:0055085">
    <property type="term" value="P:transmembrane transport"/>
    <property type="evidence" value="ECO:0007669"/>
    <property type="project" value="InterPro"/>
</dbReference>
<dbReference type="Pfam" id="PF00153">
    <property type="entry name" value="Mito_carr"/>
    <property type="match status" value="1"/>
</dbReference>
<dbReference type="EnsemblPlants" id="Ma10_t05830.1">
    <property type="protein sequence ID" value="Ma10_p05830.1"/>
    <property type="gene ID" value="Ma10_g05830"/>
</dbReference>
<protein>
    <submittedName>
        <fullName evidence="8">(wild Malaysian banana) hypothetical protein</fullName>
    </submittedName>
</protein>
<accession>A0A804KT18</accession>
<comment type="subcellular location">
    <subcellularLocation>
        <location evidence="1">Membrane</location>
        <topology evidence="1">Multi-pass membrane protein</topology>
    </subcellularLocation>
</comment>
<dbReference type="InParanoid" id="A0A804KT18"/>